<comment type="caution">
    <text evidence="1">The sequence shown here is derived from an EMBL/GenBank/DDBJ whole genome shotgun (WGS) entry which is preliminary data.</text>
</comment>
<protein>
    <submittedName>
        <fullName evidence="1">Uncharacterized protein</fullName>
    </submittedName>
</protein>
<organism evidence="1 2">
    <name type="scientific">Klebsiella pneumoniae</name>
    <dbReference type="NCBI Taxonomy" id="573"/>
    <lineage>
        <taxon>Bacteria</taxon>
        <taxon>Pseudomonadati</taxon>
        <taxon>Pseudomonadota</taxon>
        <taxon>Gammaproteobacteria</taxon>
        <taxon>Enterobacterales</taxon>
        <taxon>Enterobacteriaceae</taxon>
        <taxon>Klebsiella/Raoultella group</taxon>
        <taxon>Klebsiella</taxon>
        <taxon>Klebsiella pneumoniae complex</taxon>
    </lineage>
</organism>
<sequence length="87" mass="10146">MLINDTILVSMSEEVANKYIKMQDVLLDDEPCVDIVRVIYDLEHAVKEFKKRIILQHINYCHSGECEDPDLHIALIDDVKTILDYLE</sequence>
<dbReference type="Proteomes" id="UP000272440">
    <property type="component" value="Unassembled WGS sequence"/>
</dbReference>
<dbReference type="EMBL" id="RCZY01000002">
    <property type="protein sequence ID" value="RRE43574.1"/>
    <property type="molecule type" value="Genomic_DNA"/>
</dbReference>
<gene>
    <name evidence="1" type="ORF">EAO28_12770</name>
</gene>
<accession>A0A2J5R1V9</accession>
<dbReference type="AlphaFoldDB" id="A0A2J5R1V9"/>
<dbReference type="RefSeq" id="WP_004115466.1">
    <property type="nucleotide sequence ID" value="NZ_CAAGWI010000006.1"/>
</dbReference>
<name>A0A2J5R1V9_KLEPN</name>
<proteinExistence type="predicted"/>
<evidence type="ECO:0000313" key="2">
    <source>
        <dbReference type="Proteomes" id="UP000272440"/>
    </source>
</evidence>
<evidence type="ECO:0000313" key="1">
    <source>
        <dbReference type="EMBL" id="RRE43574.1"/>
    </source>
</evidence>
<reference evidence="1 2" key="1">
    <citation type="journal article" date="2019" name="Antimicrob. Agents Chemother.">
        <title>Applying Rapid Whole Genome Sequencing to Predict Phenotypic Antimicrobial Susceptibility Testing Results Among Carbapenem-Resistant Klebsiella pneumoniae Clinical Isolates.</title>
        <authorList>
            <person name="Tamma P.D."/>
            <person name="Fan Y."/>
            <person name="Bergman Y."/>
            <person name="Pertea G."/>
            <person name="Kazmi A."/>
            <person name="Lewis S."/>
            <person name="Carroll K.C."/>
            <person name="Schatz M.C."/>
            <person name="Timp W."/>
            <person name="Simner P.J."/>
        </authorList>
    </citation>
    <scope>NUCLEOTIDE SEQUENCE [LARGE SCALE GENOMIC DNA]</scope>
    <source>
        <strain evidence="1 2">KLPN_33</strain>
    </source>
</reference>